<accession>A0A8H7XTC0</accession>
<proteinExistence type="predicted"/>
<protein>
    <submittedName>
        <fullName evidence="1">Uncharacterized protein</fullName>
    </submittedName>
</protein>
<dbReference type="EMBL" id="JAFIQS010000009">
    <property type="protein sequence ID" value="KAG5165444.1"/>
    <property type="molecule type" value="Genomic_DNA"/>
</dbReference>
<name>A0A8H7XTC0_PSICU</name>
<gene>
    <name evidence="1" type="ORF">JR316_009023</name>
</gene>
<organism evidence="1">
    <name type="scientific">Psilocybe cubensis</name>
    <name type="common">Psychedelic mushroom</name>
    <name type="synonym">Stropharia cubensis</name>
    <dbReference type="NCBI Taxonomy" id="181762"/>
    <lineage>
        <taxon>Eukaryota</taxon>
        <taxon>Fungi</taxon>
        <taxon>Dikarya</taxon>
        <taxon>Basidiomycota</taxon>
        <taxon>Agaricomycotina</taxon>
        <taxon>Agaricomycetes</taxon>
        <taxon>Agaricomycetidae</taxon>
        <taxon>Agaricales</taxon>
        <taxon>Agaricineae</taxon>
        <taxon>Strophariaceae</taxon>
        <taxon>Psilocybe</taxon>
    </lineage>
</organism>
<comment type="caution">
    <text evidence="1">The sequence shown here is derived from an EMBL/GenBank/DDBJ whole genome shotgun (WGS) entry which is preliminary data.</text>
</comment>
<sequence length="171" mass="19534">MSLSLDSKPKPLSSTPLAYLYIVAIMDAAGPYTSEDLIVPFQMVVVRDIRSNMYEMYLKCGATKRKHKWWKMDQDTSVARGRRTPLWGENVQPVLERWHEVVSFESTEHTTVANACNVFPNVFSLPQDFYNPRISVESIESLWWVCAVVNVMEKEGYIPEGSLESIPKATN</sequence>
<reference evidence="1" key="1">
    <citation type="submission" date="2021-02" db="EMBL/GenBank/DDBJ databases">
        <title>Psilocybe cubensis genome.</title>
        <authorList>
            <person name="Mckernan K.J."/>
            <person name="Crawford S."/>
            <person name="Trippe A."/>
            <person name="Kane L.T."/>
            <person name="Mclaughlin S."/>
        </authorList>
    </citation>
    <scope>NUCLEOTIDE SEQUENCE [LARGE SCALE GENOMIC DNA]</scope>
    <source>
        <strain evidence="1">MGC-MH-2018</strain>
    </source>
</reference>
<evidence type="ECO:0000313" key="1">
    <source>
        <dbReference type="EMBL" id="KAG5165444.1"/>
    </source>
</evidence>
<dbReference type="AlphaFoldDB" id="A0A8H7XTC0"/>